<reference evidence="3 4" key="1">
    <citation type="submission" date="2020-08" db="EMBL/GenBank/DDBJ databases">
        <title>Genomic Encyclopedia of Type Strains, Phase IV (KMG-IV): sequencing the most valuable type-strain genomes for metagenomic binning, comparative biology and taxonomic classification.</title>
        <authorList>
            <person name="Goeker M."/>
        </authorList>
    </citation>
    <scope>NUCLEOTIDE SEQUENCE [LARGE SCALE GENOMIC DNA]</scope>
    <source>
        <strain evidence="3 4">DSM 27163</strain>
    </source>
</reference>
<accession>A0A7W9ET61</accession>
<dbReference type="Proteomes" id="UP000537161">
    <property type="component" value="Unassembled WGS sequence"/>
</dbReference>
<evidence type="ECO:0000256" key="1">
    <source>
        <dbReference type="SAM" id="MobiDB-lite"/>
    </source>
</evidence>
<organism evidence="3 4">
    <name type="scientific">Sphingopyxis panaciterrulae</name>
    <dbReference type="NCBI Taxonomy" id="462372"/>
    <lineage>
        <taxon>Bacteria</taxon>
        <taxon>Pseudomonadati</taxon>
        <taxon>Pseudomonadota</taxon>
        <taxon>Alphaproteobacteria</taxon>
        <taxon>Sphingomonadales</taxon>
        <taxon>Sphingomonadaceae</taxon>
        <taxon>Sphingopyxis</taxon>
    </lineage>
</organism>
<evidence type="ECO:0000313" key="4">
    <source>
        <dbReference type="Proteomes" id="UP000537161"/>
    </source>
</evidence>
<name>A0A7W9ET61_9SPHN</name>
<keyword evidence="4" id="KW-1185">Reference proteome</keyword>
<feature type="region of interest" description="Disordered" evidence="1">
    <location>
        <begin position="27"/>
        <end position="49"/>
    </location>
</feature>
<feature type="compositionally biased region" description="Low complexity" evidence="1">
    <location>
        <begin position="28"/>
        <end position="45"/>
    </location>
</feature>
<feature type="signal peptide" evidence="2">
    <location>
        <begin position="1"/>
        <end position="17"/>
    </location>
</feature>
<gene>
    <name evidence="3" type="ORF">FHR21_003248</name>
</gene>
<protein>
    <recommendedName>
        <fullName evidence="5">DUF3617 domain-containing protein</fullName>
    </recommendedName>
</protein>
<evidence type="ECO:0008006" key="5">
    <source>
        <dbReference type="Google" id="ProtNLM"/>
    </source>
</evidence>
<proteinExistence type="predicted"/>
<dbReference type="Pfam" id="PF12276">
    <property type="entry name" value="DUF3617"/>
    <property type="match status" value="1"/>
</dbReference>
<evidence type="ECO:0000313" key="3">
    <source>
        <dbReference type="EMBL" id="MBB5707880.1"/>
    </source>
</evidence>
<comment type="caution">
    <text evidence="3">The sequence shown here is derived from an EMBL/GenBank/DDBJ whole genome shotgun (WGS) entry which is preliminary data.</text>
</comment>
<sequence length="182" mass="18384">MKRFATVAALGVALALAGCGKSDDAGKADGTATADAGATAGPATGPIKREAGNWKTEVKLVKFDMPGAPAAMKDQMAKQFASAGATETCLTQEQADQEDIANAMAKGYGDACTWTKNAIGGGKIDVAGTCTANGQKVDLAMAGTMEPKKTDMTITTKTAAPTGGQMEMQMQVTGTNIGPCKA</sequence>
<dbReference type="RefSeq" id="WP_184100152.1">
    <property type="nucleotide sequence ID" value="NZ_JACIJH010000012.1"/>
</dbReference>
<feature type="chain" id="PRO_5031323888" description="DUF3617 domain-containing protein" evidence="2">
    <location>
        <begin position="18"/>
        <end position="182"/>
    </location>
</feature>
<dbReference type="AlphaFoldDB" id="A0A7W9ET61"/>
<dbReference type="InterPro" id="IPR022061">
    <property type="entry name" value="DUF3617"/>
</dbReference>
<keyword evidence="2" id="KW-0732">Signal</keyword>
<evidence type="ECO:0000256" key="2">
    <source>
        <dbReference type="SAM" id="SignalP"/>
    </source>
</evidence>
<dbReference type="EMBL" id="JACIJH010000012">
    <property type="protein sequence ID" value="MBB5707880.1"/>
    <property type="molecule type" value="Genomic_DNA"/>
</dbReference>
<dbReference type="PROSITE" id="PS51257">
    <property type="entry name" value="PROKAR_LIPOPROTEIN"/>
    <property type="match status" value="1"/>
</dbReference>